<dbReference type="Proteomes" id="UP000053989">
    <property type="component" value="Unassembled WGS sequence"/>
</dbReference>
<gene>
    <name evidence="1" type="ORF">SCLCIDRAFT_264588</name>
</gene>
<dbReference type="InterPro" id="IPR027796">
    <property type="entry name" value="OTT_1508_deam-like"/>
</dbReference>
<dbReference type="InParanoid" id="A0A0C3EF57"/>
<dbReference type="Pfam" id="PF14441">
    <property type="entry name" value="OTT_1508_deam"/>
    <property type="match status" value="1"/>
</dbReference>
<dbReference type="OrthoDB" id="2626367at2759"/>
<dbReference type="EMBL" id="KN822015">
    <property type="protein sequence ID" value="KIM66949.1"/>
    <property type="molecule type" value="Genomic_DNA"/>
</dbReference>
<dbReference type="AlphaFoldDB" id="A0A0C3EF57"/>
<organism evidence="1 2">
    <name type="scientific">Scleroderma citrinum Foug A</name>
    <dbReference type="NCBI Taxonomy" id="1036808"/>
    <lineage>
        <taxon>Eukaryota</taxon>
        <taxon>Fungi</taxon>
        <taxon>Dikarya</taxon>
        <taxon>Basidiomycota</taxon>
        <taxon>Agaricomycotina</taxon>
        <taxon>Agaricomycetes</taxon>
        <taxon>Agaricomycetidae</taxon>
        <taxon>Boletales</taxon>
        <taxon>Sclerodermatineae</taxon>
        <taxon>Sclerodermataceae</taxon>
        <taxon>Scleroderma</taxon>
    </lineage>
</organism>
<dbReference type="HOGENOM" id="CLU_1636380_0_0_1"/>
<reference evidence="2" key="2">
    <citation type="submission" date="2015-01" db="EMBL/GenBank/DDBJ databases">
        <title>Evolutionary Origins and Diversification of the Mycorrhizal Mutualists.</title>
        <authorList>
            <consortium name="DOE Joint Genome Institute"/>
            <consortium name="Mycorrhizal Genomics Consortium"/>
            <person name="Kohler A."/>
            <person name="Kuo A."/>
            <person name="Nagy L.G."/>
            <person name="Floudas D."/>
            <person name="Copeland A."/>
            <person name="Barry K.W."/>
            <person name="Cichocki N."/>
            <person name="Veneault-Fourrey C."/>
            <person name="LaButti K."/>
            <person name="Lindquist E.A."/>
            <person name="Lipzen A."/>
            <person name="Lundell T."/>
            <person name="Morin E."/>
            <person name="Murat C."/>
            <person name="Riley R."/>
            <person name="Ohm R."/>
            <person name="Sun H."/>
            <person name="Tunlid A."/>
            <person name="Henrissat B."/>
            <person name="Grigoriev I.V."/>
            <person name="Hibbett D.S."/>
            <person name="Martin F."/>
        </authorList>
    </citation>
    <scope>NUCLEOTIDE SEQUENCE [LARGE SCALE GENOMIC DNA]</scope>
    <source>
        <strain evidence="2">Foug A</strain>
    </source>
</reference>
<reference evidence="1 2" key="1">
    <citation type="submission" date="2014-04" db="EMBL/GenBank/DDBJ databases">
        <authorList>
            <consortium name="DOE Joint Genome Institute"/>
            <person name="Kuo A."/>
            <person name="Kohler A."/>
            <person name="Nagy L.G."/>
            <person name="Floudas D."/>
            <person name="Copeland A."/>
            <person name="Barry K.W."/>
            <person name="Cichocki N."/>
            <person name="Veneault-Fourrey C."/>
            <person name="LaButti K."/>
            <person name="Lindquist E.A."/>
            <person name="Lipzen A."/>
            <person name="Lundell T."/>
            <person name="Morin E."/>
            <person name="Murat C."/>
            <person name="Sun H."/>
            <person name="Tunlid A."/>
            <person name="Henrissat B."/>
            <person name="Grigoriev I.V."/>
            <person name="Hibbett D.S."/>
            <person name="Martin F."/>
            <person name="Nordberg H.P."/>
            <person name="Cantor M.N."/>
            <person name="Hua S.X."/>
        </authorList>
    </citation>
    <scope>NUCLEOTIDE SEQUENCE [LARGE SCALE GENOMIC DNA]</scope>
    <source>
        <strain evidence="1 2">Foug A</strain>
    </source>
</reference>
<accession>A0A0C3EF57</accession>
<proteinExistence type="predicted"/>
<name>A0A0C3EF57_9AGAM</name>
<dbReference type="STRING" id="1036808.A0A0C3EF57"/>
<evidence type="ECO:0000313" key="2">
    <source>
        <dbReference type="Proteomes" id="UP000053989"/>
    </source>
</evidence>
<keyword evidence="2" id="KW-1185">Reference proteome</keyword>
<sequence length="162" mass="18452">MTLPEISDEFFVRFPQTMKSHKLVKTLADRASDAFPGCVHAEATLMGLLNYYSAHASQDAGVQNPWIMQQIVQPVAKVVKPISVNKKCCWCCDWFSKNLESRFTLPGTHGVLYPWAPEERQKLSSSDWGAMYKHTYSVNKVQCLWRRAIRQPSSAYLAPTVR</sequence>
<evidence type="ECO:0000313" key="1">
    <source>
        <dbReference type="EMBL" id="KIM66949.1"/>
    </source>
</evidence>
<protein>
    <submittedName>
        <fullName evidence="1">Uncharacterized protein</fullName>
    </submittedName>
</protein>